<keyword evidence="2" id="KW-1133">Transmembrane helix</keyword>
<protein>
    <submittedName>
        <fullName evidence="3">Uncharacterized protein</fullName>
    </submittedName>
</protein>
<feature type="transmembrane region" description="Helical" evidence="2">
    <location>
        <begin position="68"/>
        <end position="90"/>
    </location>
</feature>
<evidence type="ECO:0000313" key="3">
    <source>
        <dbReference type="EnsemblMetazoa" id="CLYHEMP025975.1"/>
    </source>
</evidence>
<organism evidence="3 4">
    <name type="scientific">Clytia hemisphaerica</name>
    <dbReference type="NCBI Taxonomy" id="252671"/>
    <lineage>
        <taxon>Eukaryota</taxon>
        <taxon>Metazoa</taxon>
        <taxon>Cnidaria</taxon>
        <taxon>Hydrozoa</taxon>
        <taxon>Hydroidolina</taxon>
        <taxon>Leptothecata</taxon>
        <taxon>Obeliida</taxon>
        <taxon>Clytiidae</taxon>
        <taxon>Clytia</taxon>
    </lineage>
</organism>
<keyword evidence="4" id="KW-1185">Reference proteome</keyword>
<sequence length="165" mass="18681">MNKTVTKYFTEGRIAFEGKLRKPTSSNRENGTSIVLFSNEFGAQSFLTNQTSGLSLSRNRGNMGSQEMIGFCIGTIFGSIVLIAVFYYLCKEYCWKRYFRKLTIKKEKLYELESSSEETQTLGNNPDSLKNGLKTPATNTEDDEVLLELVTIKLKGNQRIENTES</sequence>
<dbReference type="Proteomes" id="UP000594262">
    <property type="component" value="Unplaced"/>
</dbReference>
<dbReference type="AlphaFoldDB" id="A0A7M5XMG8"/>
<feature type="region of interest" description="Disordered" evidence="1">
    <location>
        <begin position="115"/>
        <end position="137"/>
    </location>
</feature>
<keyword evidence="2" id="KW-0812">Transmembrane</keyword>
<evidence type="ECO:0000313" key="4">
    <source>
        <dbReference type="Proteomes" id="UP000594262"/>
    </source>
</evidence>
<feature type="compositionally biased region" description="Polar residues" evidence="1">
    <location>
        <begin position="119"/>
        <end position="128"/>
    </location>
</feature>
<name>A0A7M5XMG8_9CNID</name>
<reference evidence="3" key="1">
    <citation type="submission" date="2021-01" db="UniProtKB">
        <authorList>
            <consortium name="EnsemblMetazoa"/>
        </authorList>
    </citation>
    <scope>IDENTIFICATION</scope>
</reference>
<evidence type="ECO:0000256" key="1">
    <source>
        <dbReference type="SAM" id="MobiDB-lite"/>
    </source>
</evidence>
<dbReference type="EnsemblMetazoa" id="CLYHEMT025975.1">
    <property type="protein sequence ID" value="CLYHEMP025975.1"/>
    <property type="gene ID" value="CLYHEMG025975"/>
</dbReference>
<accession>A0A7M5XMG8</accession>
<evidence type="ECO:0000256" key="2">
    <source>
        <dbReference type="SAM" id="Phobius"/>
    </source>
</evidence>
<proteinExistence type="predicted"/>
<keyword evidence="2" id="KW-0472">Membrane</keyword>